<dbReference type="RefSeq" id="WP_289165866.1">
    <property type="nucleotide sequence ID" value="NZ_JASZZN010000019.1"/>
</dbReference>
<dbReference type="EMBL" id="JASZZN010000019">
    <property type="protein sequence ID" value="MDM4018183.1"/>
    <property type="molecule type" value="Genomic_DNA"/>
</dbReference>
<protein>
    <submittedName>
        <fullName evidence="1">Uncharacterized protein</fullName>
    </submittedName>
</protein>
<comment type="caution">
    <text evidence="1">The sequence shown here is derived from an EMBL/GenBank/DDBJ whole genome shotgun (WGS) entry which is preliminary data.</text>
</comment>
<dbReference type="Proteomes" id="UP001239462">
    <property type="component" value="Unassembled WGS sequence"/>
</dbReference>
<reference evidence="1 2" key="1">
    <citation type="submission" date="2023-06" db="EMBL/GenBank/DDBJ databases">
        <title>Roseiconus lacunae JC819 isolated from Gulf of Mannar region, Tamil Nadu.</title>
        <authorList>
            <person name="Pk S."/>
            <person name="Ch S."/>
            <person name="Ch V.R."/>
        </authorList>
    </citation>
    <scope>NUCLEOTIDE SEQUENCE [LARGE SCALE GENOMIC DNA]</scope>
    <source>
        <strain evidence="1 2">JC819</strain>
    </source>
</reference>
<evidence type="ECO:0000313" key="1">
    <source>
        <dbReference type="EMBL" id="MDM4018183.1"/>
    </source>
</evidence>
<evidence type="ECO:0000313" key="2">
    <source>
        <dbReference type="Proteomes" id="UP001239462"/>
    </source>
</evidence>
<proteinExistence type="predicted"/>
<sequence>MQRPQDIQQLASAVDRLVTCGGARIPVNSATYLQFLGIAAGGGENDWAWPTQSFLRTALPAADKTDLLRRVVIRDPQYRLHIDLSLCSVIHAVAVAERWQRLEELLFGACQTLAPRFGQLLSWLAVRFDQPVREISTAKIQQAISENAHPSFVKWDVAIWGDSRSPADLFPLLLDLYVPLNQQPFHVSEATDVNHVLLASLIAAANQGEGLSLNSGDADDLQRLQDCGLPIRVERQPNETLYAYIVGRIELVSKTNDTIGELEDVHAGLTNAAKLSDVIQPSTERWSWSVQEWASPGIVAPASLEHDAVRWPQESSADKPEWLQLPGSELISTAARRRKDSPDADVALQQVAAHPLYGFILQMFLMEALDRELGEETLALALPQNRKLESAGDWAETKILYRPRDESNESDDAERDGFLVLGSLDEVIPVIGRMVGIEGIATPYRSDLMPWSRAVYLMSTAGIVDGRPHSWRLTITSFVLDRLHGGRLMKDVIRGGRNFRDQMHIALSELWKEQAKNAKEETIPA</sequence>
<name>A0ABT7PNW8_9BACT</name>
<organism evidence="1 2">
    <name type="scientific">Roseiconus lacunae</name>
    <dbReference type="NCBI Taxonomy" id="2605694"/>
    <lineage>
        <taxon>Bacteria</taxon>
        <taxon>Pseudomonadati</taxon>
        <taxon>Planctomycetota</taxon>
        <taxon>Planctomycetia</taxon>
        <taxon>Pirellulales</taxon>
        <taxon>Pirellulaceae</taxon>
        <taxon>Roseiconus</taxon>
    </lineage>
</organism>
<gene>
    <name evidence="1" type="ORF">QTN89_22225</name>
</gene>
<accession>A0ABT7PNW8</accession>
<keyword evidence="2" id="KW-1185">Reference proteome</keyword>